<sequence>MGVRKGKNMGQNVRGISFLIPNEYDKWLFNILKPIDFKKYKWSIGSGEEYKYQDNDLIRLFSDDVSILRGEELFKIIDTVEPQYIVFADLKAFPLDTNSFDINTYEDFLVSDCELIFLIVDSVYTSIYCKDLKTLSELYVNAASLKVDSLTYITDDNDFRNTLRVR</sequence>
<dbReference type="Pfam" id="PF10903">
    <property type="entry name" value="DUF2691"/>
    <property type="match status" value="1"/>
</dbReference>
<protein>
    <submittedName>
        <fullName evidence="1">DUF2691 family protein</fullName>
    </submittedName>
</protein>
<dbReference type="InterPro" id="IPR020216">
    <property type="entry name" value="Uncharacterised_YncE"/>
</dbReference>
<name>A0ABV5VUJ5_9BACL</name>
<evidence type="ECO:0000313" key="2">
    <source>
        <dbReference type="Proteomes" id="UP001589619"/>
    </source>
</evidence>
<comment type="caution">
    <text evidence="1">The sequence shown here is derived from an EMBL/GenBank/DDBJ whole genome shotgun (WGS) entry which is preliminary data.</text>
</comment>
<keyword evidence="2" id="KW-1185">Reference proteome</keyword>
<evidence type="ECO:0000313" key="1">
    <source>
        <dbReference type="EMBL" id="MFB9751962.1"/>
    </source>
</evidence>
<reference evidence="1 2" key="1">
    <citation type="submission" date="2024-09" db="EMBL/GenBank/DDBJ databases">
        <authorList>
            <person name="Sun Q."/>
            <person name="Mori K."/>
        </authorList>
    </citation>
    <scope>NUCLEOTIDE SEQUENCE [LARGE SCALE GENOMIC DNA]</scope>
    <source>
        <strain evidence="1 2">JCM 12520</strain>
    </source>
</reference>
<dbReference type="RefSeq" id="WP_344915817.1">
    <property type="nucleotide sequence ID" value="NZ_BAAAYO010000017.1"/>
</dbReference>
<dbReference type="Proteomes" id="UP001589619">
    <property type="component" value="Unassembled WGS sequence"/>
</dbReference>
<dbReference type="EMBL" id="JBHMAG010000008">
    <property type="protein sequence ID" value="MFB9751962.1"/>
    <property type="molecule type" value="Genomic_DNA"/>
</dbReference>
<gene>
    <name evidence="1" type="ORF">ACFFNY_10380</name>
</gene>
<accession>A0ABV5VUJ5</accession>
<organism evidence="1 2">
    <name type="scientific">Paenibacillus hodogayensis</name>
    <dbReference type="NCBI Taxonomy" id="279208"/>
    <lineage>
        <taxon>Bacteria</taxon>
        <taxon>Bacillati</taxon>
        <taxon>Bacillota</taxon>
        <taxon>Bacilli</taxon>
        <taxon>Bacillales</taxon>
        <taxon>Paenibacillaceae</taxon>
        <taxon>Paenibacillus</taxon>
    </lineage>
</organism>
<proteinExistence type="predicted"/>